<protein>
    <submittedName>
        <fullName evidence="1">15936_t:CDS:1</fullName>
    </submittedName>
</protein>
<dbReference type="Proteomes" id="UP000789759">
    <property type="component" value="Unassembled WGS sequence"/>
</dbReference>
<sequence>MNIVKNKTDIFEKVLSQESKKSKGKHVTVTFFSSNVDNFSIDRYFVNHEKKPEI</sequence>
<reference evidence="1" key="1">
    <citation type="submission" date="2021-06" db="EMBL/GenBank/DDBJ databases">
        <authorList>
            <person name="Kallberg Y."/>
            <person name="Tangrot J."/>
            <person name="Rosling A."/>
        </authorList>
    </citation>
    <scope>NUCLEOTIDE SEQUENCE</scope>
    <source>
        <strain evidence="1">FL966</strain>
    </source>
</reference>
<evidence type="ECO:0000313" key="2">
    <source>
        <dbReference type="Proteomes" id="UP000789759"/>
    </source>
</evidence>
<evidence type="ECO:0000313" key="1">
    <source>
        <dbReference type="EMBL" id="CAG8471237.1"/>
    </source>
</evidence>
<dbReference type="AlphaFoldDB" id="A0A9N8Z7P5"/>
<comment type="caution">
    <text evidence="1">The sequence shown here is derived from an EMBL/GenBank/DDBJ whole genome shotgun (WGS) entry which is preliminary data.</text>
</comment>
<name>A0A9N8Z7P5_9GLOM</name>
<keyword evidence="2" id="KW-1185">Reference proteome</keyword>
<proteinExistence type="predicted"/>
<accession>A0A9N8Z7P5</accession>
<gene>
    <name evidence="1" type="ORF">CPELLU_LOCUS1082</name>
</gene>
<dbReference type="EMBL" id="CAJVQA010000371">
    <property type="protein sequence ID" value="CAG8471237.1"/>
    <property type="molecule type" value="Genomic_DNA"/>
</dbReference>
<organism evidence="1 2">
    <name type="scientific">Cetraspora pellucida</name>
    <dbReference type="NCBI Taxonomy" id="1433469"/>
    <lineage>
        <taxon>Eukaryota</taxon>
        <taxon>Fungi</taxon>
        <taxon>Fungi incertae sedis</taxon>
        <taxon>Mucoromycota</taxon>
        <taxon>Glomeromycotina</taxon>
        <taxon>Glomeromycetes</taxon>
        <taxon>Diversisporales</taxon>
        <taxon>Gigasporaceae</taxon>
        <taxon>Cetraspora</taxon>
    </lineage>
</organism>